<evidence type="ECO:0000313" key="3">
    <source>
        <dbReference type="Proteomes" id="UP000309389"/>
    </source>
</evidence>
<reference evidence="2 3" key="1">
    <citation type="submission" date="2019-04" db="EMBL/GenBank/DDBJ databases">
        <title>Altererythrobacter aquimixticola sp. nov., isolated from sediment of junction between the ocean and a freshwater spring.</title>
        <authorList>
            <person name="Yoon J.-H."/>
        </authorList>
    </citation>
    <scope>NUCLEOTIDE SEQUENCE [LARGE SCALE GENOMIC DNA]</scope>
    <source>
        <strain evidence="2 3">SSKS-13</strain>
    </source>
</reference>
<keyword evidence="3" id="KW-1185">Reference proteome</keyword>
<dbReference type="AlphaFoldDB" id="A0A4T3EZP8"/>
<accession>A0A4T3EZP8</accession>
<evidence type="ECO:0000256" key="1">
    <source>
        <dbReference type="SAM" id="MobiDB-lite"/>
    </source>
</evidence>
<proteinExistence type="predicted"/>
<dbReference type="OrthoDB" id="7605264at2"/>
<protein>
    <submittedName>
        <fullName evidence="2">Uncharacterized protein</fullName>
    </submittedName>
</protein>
<comment type="caution">
    <text evidence="2">The sequence shown here is derived from an EMBL/GenBank/DDBJ whole genome shotgun (WGS) entry which is preliminary data.</text>
</comment>
<organism evidence="2 3">
    <name type="scientific">Alteraurantiacibacter aquimixticola</name>
    <dbReference type="NCBI Taxonomy" id="2489173"/>
    <lineage>
        <taxon>Bacteria</taxon>
        <taxon>Pseudomonadati</taxon>
        <taxon>Pseudomonadota</taxon>
        <taxon>Alphaproteobacteria</taxon>
        <taxon>Sphingomonadales</taxon>
        <taxon>Erythrobacteraceae</taxon>
        <taxon>Alteraurantiacibacter</taxon>
    </lineage>
</organism>
<dbReference type="EMBL" id="SSHH01000003">
    <property type="protein sequence ID" value="TIX49624.1"/>
    <property type="molecule type" value="Genomic_DNA"/>
</dbReference>
<gene>
    <name evidence="2" type="ORF">E5222_12395</name>
</gene>
<sequence length="556" mass="60579">MPIEAALEKPANGSRIALGKVRLNVRHFSGRWPPAVPDEGKLARSLGRAFDRLADSGDSSFWVIRHLRASTRVAGDIDPDGLADAAAASLAEALRKVLRGEVVVGVRRYSNRAAWLADLLIDHASGLASGHWAYARHRQLEALPIRFIPRQLLAAEPFDGPKAFVQLADDGRLPALLFRLREDGAKVLWQTLADLAPREFRPASTERFEAILLQCLARDRARPHAATVMALTTVLAESGIAGLPAPNRTRAIVANRLVGPRRSESAVVDANPRTNRQVHEPGPLPPDRPPPKKPTTDEDHSDPQSPIHLSGIIETPFAGVFLLWRSVVELGLEAIFPPHCDRGAAALTLAAALTGPAREDAWHDPALHWLAGYFPADTDKPLAADGGMSERTVDLWTQWRAPRRVETCTARSGRLTLVQDVGTEDWLACGSSRECAVATRRVPHPATGRPVGMRDPRVDIDWLGARNRTHRPWAVLARLAYGDFARRLSGLERSSACWLWPNLLSGWGSLEISDRSTASLARVPLDLVLRMAGVDGMSVTNAGGEAYHIRLPGGFG</sequence>
<evidence type="ECO:0000313" key="2">
    <source>
        <dbReference type="EMBL" id="TIX49624.1"/>
    </source>
</evidence>
<dbReference type="Proteomes" id="UP000309389">
    <property type="component" value="Unassembled WGS sequence"/>
</dbReference>
<name>A0A4T3EZP8_9SPHN</name>
<dbReference type="RefSeq" id="WP_136694101.1">
    <property type="nucleotide sequence ID" value="NZ_SSHH01000003.1"/>
</dbReference>
<feature type="region of interest" description="Disordered" evidence="1">
    <location>
        <begin position="263"/>
        <end position="309"/>
    </location>
</feature>